<proteinExistence type="predicted"/>
<keyword evidence="2" id="KW-1185">Reference proteome</keyword>
<organism evidence="1 2">
    <name type="scientific">Microlunatus aurantiacus</name>
    <dbReference type="NCBI Taxonomy" id="446786"/>
    <lineage>
        <taxon>Bacteria</taxon>
        <taxon>Bacillati</taxon>
        <taxon>Actinomycetota</taxon>
        <taxon>Actinomycetes</taxon>
        <taxon>Propionibacteriales</taxon>
        <taxon>Propionibacteriaceae</taxon>
        <taxon>Microlunatus</taxon>
    </lineage>
</organism>
<evidence type="ECO:0000313" key="2">
    <source>
        <dbReference type="Proteomes" id="UP001500051"/>
    </source>
</evidence>
<evidence type="ECO:0000313" key="1">
    <source>
        <dbReference type="EMBL" id="GAA3696684.1"/>
    </source>
</evidence>
<sequence>MDTDDDQVWTALAAHIGPDEAKVLLTKIVVYVNLPNLVKGMAKGPDAPETEAAALALVEDPALADALGLVPFAEFPTSPPPTTEYFWGLLTLAARVDTGVLDRLEESITSQPFAGRLVATIRRATTKRAVTQPTGAAGTESAEPPA</sequence>
<name>A0ABP7CUY6_9ACTN</name>
<dbReference type="Proteomes" id="UP001500051">
    <property type="component" value="Unassembled WGS sequence"/>
</dbReference>
<reference evidence="2" key="1">
    <citation type="journal article" date="2019" name="Int. J. Syst. Evol. Microbiol.">
        <title>The Global Catalogue of Microorganisms (GCM) 10K type strain sequencing project: providing services to taxonomists for standard genome sequencing and annotation.</title>
        <authorList>
            <consortium name="The Broad Institute Genomics Platform"/>
            <consortium name="The Broad Institute Genome Sequencing Center for Infectious Disease"/>
            <person name="Wu L."/>
            <person name="Ma J."/>
        </authorList>
    </citation>
    <scope>NUCLEOTIDE SEQUENCE [LARGE SCALE GENOMIC DNA]</scope>
    <source>
        <strain evidence="2">JCM 16548</strain>
    </source>
</reference>
<protein>
    <submittedName>
        <fullName evidence="1">Uncharacterized protein</fullName>
    </submittedName>
</protein>
<accession>A0ABP7CUY6</accession>
<gene>
    <name evidence="1" type="ORF">GCM10022204_10800</name>
</gene>
<comment type="caution">
    <text evidence="1">The sequence shown here is derived from an EMBL/GenBank/DDBJ whole genome shotgun (WGS) entry which is preliminary data.</text>
</comment>
<dbReference type="RefSeq" id="WP_344811237.1">
    <property type="nucleotide sequence ID" value="NZ_BAAAYX010000002.1"/>
</dbReference>
<dbReference type="EMBL" id="BAAAYX010000002">
    <property type="protein sequence ID" value="GAA3696684.1"/>
    <property type="molecule type" value="Genomic_DNA"/>
</dbReference>